<dbReference type="PANTHER" id="PTHR45913:SF19">
    <property type="entry name" value="LOW QUALITY PROTEIN: ZINC FINGER BED DOMAIN-CONTAINING PROTEIN 5-LIKE"/>
    <property type="match status" value="1"/>
</dbReference>
<organism evidence="1 2">
    <name type="scientific">Eumeta variegata</name>
    <name type="common">Bagworm moth</name>
    <name type="synonym">Eumeta japonica</name>
    <dbReference type="NCBI Taxonomy" id="151549"/>
    <lineage>
        <taxon>Eukaryota</taxon>
        <taxon>Metazoa</taxon>
        <taxon>Ecdysozoa</taxon>
        <taxon>Arthropoda</taxon>
        <taxon>Hexapoda</taxon>
        <taxon>Insecta</taxon>
        <taxon>Pterygota</taxon>
        <taxon>Neoptera</taxon>
        <taxon>Endopterygota</taxon>
        <taxon>Lepidoptera</taxon>
        <taxon>Glossata</taxon>
        <taxon>Ditrysia</taxon>
        <taxon>Tineoidea</taxon>
        <taxon>Psychidae</taxon>
        <taxon>Oiketicinae</taxon>
        <taxon>Eumeta</taxon>
    </lineage>
</organism>
<name>A0A4C1UJR0_EUMVA</name>
<dbReference type="OrthoDB" id="1101576at2759"/>
<evidence type="ECO:0000313" key="1">
    <source>
        <dbReference type="EMBL" id="GBP26410.1"/>
    </source>
</evidence>
<dbReference type="AlphaFoldDB" id="A0A4C1UJR0"/>
<reference evidence="1 2" key="1">
    <citation type="journal article" date="2019" name="Commun. Biol.">
        <title>The bagworm genome reveals a unique fibroin gene that provides high tensile strength.</title>
        <authorList>
            <person name="Kono N."/>
            <person name="Nakamura H."/>
            <person name="Ohtoshi R."/>
            <person name="Tomita M."/>
            <person name="Numata K."/>
            <person name="Arakawa K."/>
        </authorList>
    </citation>
    <scope>NUCLEOTIDE SEQUENCE [LARGE SCALE GENOMIC DNA]</scope>
</reference>
<dbReference type="PANTHER" id="PTHR45913">
    <property type="entry name" value="EPM2A-INTERACTING PROTEIN 1"/>
    <property type="match status" value="1"/>
</dbReference>
<evidence type="ECO:0000313" key="2">
    <source>
        <dbReference type="Proteomes" id="UP000299102"/>
    </source>
</evidence>
<protein>
    <submittedName>
        <fullName evidence="1">Zinc finger MYM-type protein 6</fullName>
    </submittedName>
</protein>
<comment type="caution">
    <text evidence="1">The sequence shown here is derived from an EMBL/GenBank/DDBJ whole genome shotgun (WGS) entry which is preliminary data.</text>
</comment>
<sequence>MISQEAAKEIKKIPASAETISRRINDISNDIKLTLIEKLRASGVFAPQVDESTDNSGHAHLISNVRYVDRYELKEDFLFCLPLPNHTTGEEIFKVKEECFNEHNLEWHNCISVCTDGPAAMIRKVKGFITKIAEKNPNIQK</sequence>
<dbReference type="EMBL" id="BGZK01000180">
    <property type="protein sequence ID" value="GBP26410.1"/>
    <property type="molecule type" value="Genomic_DNA"/>
</dbReference>
<keyword evidence="2" id="KW-1185">Reference proteome</keyword>
<dbReference type="STRING" id="151549.A0A4C1UJR0"/>
<accession>A0A4C1UJR0</accession>
<dbReference type="Proteomes" id="UP000299102">
    <property type="component" value="Unassembled WGS sequence"/>
</dbReference>
<proteinExistence type="predicted"/>
<gene>
    <name evidence="1" type="primary">ZMYM6</name>
    <name evidence="1" type="ORF">EVAR_75542_1</name>
</gene>